<feature type="signal peptide" evidence="1">
    <location>
        <begin position="1"/>
        <end position="20"/>
    </location>
</feature>
<proteinExistence type="predicted"/>
<dbReference type="RefSeq" id="WP_244823333.1">
    <property type="nucleotide sequence ID" value="NZ_CP112998.1"/>
</dbReference>
<evidence type="ECO:0000313" key="3">
    <source>
        <dbReference type="Proteomes" id="UP001164653"/>
    </source>
</evidence>
<dbReference type="PROSITE" id="PS51257">
    <property type="entry name" value="PROKAR_LIPOPROTEIN"/>
    <property type="match status" value="1"/>
</dbReference>
<evidence type="ECO:0000256" key="1">
    <source>
        <dbReference type="SAM" id="SignalP"/>
    </source>
</evidence>
<reference evidence="2" key="1">
    <citation type="submission" date="2022-11" db="EMBL/GenBank/DDBJ databases">
        <title>Dyadobacter pollutisoli sp. nov., isolated from plastic dumped soil.</title>
        <authorList>
            <person name="Kim J.M."/>
            <person name="Kim K.R."/>
            <person name="Lee J.K."/>
            <person name="Hao L."/>
            <person name="Jeon C.O."/>
        </authorList>
    </citation>
    <scope>NUCLEOTIDE SEQUENCE</scope>
    <source>
        <strain evidence="2">U1</strain>
    </source>
</reference>
<keyword evidence="3" id="KW-1185">Reference proteome</keyword>
<protein>
    <recommendedName>
        <fullName evidence="4">Outer membrane beta-barrel protein</fullName>
    </recommendedName>
</protein>
<gene>
    <name evidence="2" type="ORF">ON006_01450</name>
</gene>
<sequence>MKILALLLLFLAIATGCSFAQNYLMDNGENGSFVNAFVGKDKIAFYKQATIGYSINGRLDMALSGSHVHGDHIGTFYTITPSLSYLFIKQNKMPFSMGISTEYEVKRFTQTDLIKHNSFRVGASLYHRFKIGNNASLIPGAFATFTNTTRSLAPYRDHVNVSRMGLQNTILLKTFSITPGVSYSQNTYLFSLRFGIIFKGANHIEDLGDF</sequence>
<dbReference type="AlphaFoldDB" id="A0A9E8SL44"/>
<name>A0A9E8SL44_9BACT</name>
<evidence type="ECO:0008006" key="4">
    <source>
        <dbReference type="Google" id="ProtNLM"/>
    </source>
</evidence>
<keyword evidence="1" id="KW-0732">Signal</keyword>
<accession>A0A9E8SL44</accession>
<dbReference type="KEGG" id="dpf:ON006_01450"/>
<evidence type="ECO:0000313" key="2">
    <source>
        <dbReference type="EMBL" id="WAC12633.1"/>
    </source>
</evidence>
<organism evidence="2 3">
    <name type="scientific">Dyadobacter pollutisoli</name>
    <dbReference type="NCBI Taxonomy" id="2910158"/>
    <lineage>
        <taxon>Bacteria</taxon>
        <taxon>Pseudomonadati</taxon>
        <taxon>Bacteroidota</taxon>
        <taxon>Cytophagia</taxon>
        <taxon>Cytophagales</taxon>
        <taxon>Spirosomataceae</taxon>
        <taxon>Dyadobacter</taxon>
    </lineage>
</organism>
<feature type="chain" id="PRO_5039710761" description="Outer membrane beta-barrel protein" evidence="1">
    <location>
        <begin position="21"/>
        <end position="210"/>
    </location>
</feature>
<dbReference type="Proteomes" id="UP001164653">
    <property type="component" value="Chromosome"/>
</dbReference>
<dbReference type="EMBL" id="CP112998">
    <property type="protein sequence ID" value="WAC12633.1"/>
    <property type="molecule type" value="Genomic_DNA"/>
</dbReference>